<gene>
    <name evidence="2" type="ORF">C5L28_001992</name>
    <name evidence="1" type="ORF">LPKJCM_00084</name>
</gene>
<evidence type="ECO:0000313" key="2">
    <source>
        <dbReference type="EMBL" id="TDG89478.1"/>
    </source>
</evidence>
<comment type="caution">
    <text evidence="1">The sequence shown here is derived from an EMBL/GenBank/DDBJ whole genome shotgun (WGS) entry which is preliminary data.</text>
</comment>
<accession>A0A224VD86</accession>
<dbReference type="EMBL" id="BDGB01000005">
    <property type="protein sequence ID" value="GAW71013.1"/>
    <property type="molecule type" value="Genomic_DNA"/>
</dbReference>
<sequence length="41" mass="4926">MLFVKLSIIRPKRLINRFVAFATKVVYNESIKKGLITWQRF</sequence>
<reference evidence="2" key="3">
    <citation type="submission" date="2019-02" db="EMBL/GenBank/DDBJ databases">
        <authorList>
            <person name="Buron G."/>
            <person name="Chaylann A."/>
            <person name="Dolejs I."/>
            <person name="Forster J."/>
            <person name="Miks M.H."/>
        </authorList>
    </citation>
    <scope>NUCLEOTIDE SEQUENCE</scope>
    <source>
        <strain evidence="2">DSM 10551</strain>
    </source>
</reference>
<organism evidence="1 3">
    <name type="scientific">Lentilactobacillus parakefiri</name>
    <dbReference type="NCBI Taxonomy" id="152332"/>
    <lineage>
        <taxon>Bacteria</taxon>
        <taxon>Bacillati</taxon>
        <taxon>Bacillota</taxon>
        <taxon>Bacilli</taxon>
        <taxon>Lactobacillales</taxon>
        <taxon>Lactobacillaceae</taxon>
        <taxon>Lentilactobacillus</taxon>
    </lineage>
</organism>
<dbReference type="EMBL" id="PUFL01000078">
    <property type="protein sequence ID" value="TDG89478.1"/>
    <property type="molecule type" value="Genomic_DNA"/>
</dbReference>
<dbReference type="AlphaFoldDB" id="A0A224VD86"/>
<evidence type="ECO:0000313" key="4">
    <source>
        <dbReference type="Proteomes" id="UP000294668"/>
    </source>
</evidence>
<name>A0A224VD86_9LACO</name>
<keyword evidence="4" id="KW-1185">Reference proteome</keyword>
<reference evidence="1 3" key="1">
    <citation type="journal article" date="2017" name="Biosci Microbiota Food Health">
        <title>Genomic characterization reconfirms the taxonomic status of Lactobacillus parakefiri.</title>
        <authorList>
            <person name="Tanizawa Y."/>
            <person name="Kobayashi H."/>
            <person name="Kaminuma E."/>
            <person name="Sakamoto M."/>
            <person name="Ohkuma M."/>
            <person name="Nakamura Y."/>
            <person name="Arita M."/>
            <person name="Tohno M."/>
        </authorList>
    </citation>
    <scope>NUCLEOTIDE SEQUENCE [LARGE SCALE GENOMIC DNA]</scope>
    <source>
        <strain evidence="1 3">JCM 8573</strain>
    </source>
</reference>
<evidence type="ECO:0000313" key="1">
    <source>
        <dbReference type="EMBL" id="GAW71013.1"/>
    </source>
</evidence>
<dbReference type="Proteomes" id="UP000214739">
    <property type="component" value="Unassembled WGS sequence"/>
</dbReference>
<evidence type="ECO:0000313" key="3">
    <source>
        <dbReference type="Proteomes" id="UP000214739"/>
    </source>
</evidence>
<reference evidence="2 4" key="2">
    <citation type="journal article" date="2019" name="Appl. Microbiol. Biotechnol.">
        <title>Uncovering carbohydrate metabolism through a genotype-phenotype association study of 56 lactic acid bacteria genomes.</title>
        <authorList>
            <person name="Buron-Moles G."/>
            <person name="Chailyan A."/>
            <person name="Dolejs I."/>
            <person name="Forster J."/>
            <person name="Miks M.H."/>
        </authorList>
    </citation>
    <scope>NUCLEOTIDE SEQUENCE [LARGE SCALE GENOMIC DNA]</scope>
    <source>
        <strain evidence="2 4">DSM 10551</strain>
    </source>
</reference>
<protein>
    <submittedName>
        <fullName evidence="1">Uncharacterized protein</fullName>
    </submittedName>
</protein>
<proteinExistence type="predicted"/>
<dbReference type="Proteomes" id="UP000294668">
    <property type="component" value="Unassembled WGS sequence"/>
</dbReference>